<dbReference type="CDD" id="cd16120">
    <property type="entry name" value="UBX_UBXN3B"/>
    <property type="match status" value="1"/>
</dbReference>
<dbReference type="InterPro" id="IPR009060">
    <property type="entry name" value="UBA-like_sf"/>
</dbReference>
<accession>A0A0B7A409</accession>
<evidence type="ECO:0000256" key="5">
    <source>
        <dbReference type="ARBA" id="ARBA00023054"/>
    </source>
</evidence>
<keyword evidence="5 6" id="KW-0175">Coiled coil</keyword>
<organism evidence="8">
    <name type="scientific">Arion vulgaris</name>
    <dbReference type="NCBI Taxonomy" id="1028688"/>
    <lineage>
        <taxon>Eukaryota</taxon>
        <taxon>Metazoa</taxon>
        <taxon>Spiralia</taxon>
        <taxon>Lophotrochozoa</taxon>
        <taxon>Mollusca</taxon>
        <taxon>Gastropoda</taxon>
        <taxon>Heterobranchia</taxon>
        <taxon>Euthyneura</taxon>
        <taxon>Panpulmonata</taxon>
        <taxon>Eupulmonata</taxon>
        <taxon>Stylommatophora</taxon>
        <taxon>Helicina</taxon>
        <taxon>Arionoidea</taxon>
        <taxon>Arionidae</taxon>
        <taxon>Arion</taxon>
    </lineage>
</organism>
<dbReference type="Gene3D" id="3.40.30.10">
    <property type="entry name" value="Glutaredoxin"/>
    <property type="match status" value="1"/>
</dbReference>
<dbReference type="Pfam" id="PF00789">
    <property type="entry name" value="UBX"/>
    <property type="match status" value="1"/>
</dbReference>
<evidence type="ECO:0000256" key="3">
    <source>
        <dbReference type="ARBA" id="ARBA00022490"/>
    </source>
</evidence>
<proteinExistence type="predicted"/>
<dbReference type="InterPro" id="IPR050730">
    <property type="entry name" value="UBX_domain-protein"/>
</dbReference>
<dbReference type="InterPro" id="IPR001012">
    <property type="entry name" value="UBX_dom"/>
</dbReference>
<dbReference type="InterPro" id="IPR029071">
    <property type="entry name" value="Ubiquitin-like_domsf"/>
</dbReference>
<dbReference type="CDD" id="cd14414">
    <property type="entry name" value="UBA_FAF2"/>
    <property type="match status" value="1"/>
</dbReference>
<dbReference type="SUPFAM" id="SSF54236">
    <property type="entry name" value="Ubiquitin-like"/>
    <property type="match status" value="1"/>
</dbReference>
<dbReference type="GO" id="GO:0005783">
    <property type="term" value="C:endoplasmic reticulum"/>
    <property type="evidence" value="ECO:0007669"/>
    <property type="project" value="UniProtKB-SubCell"/>
</dbReference>
<dbReference type="InterPro" id="IPR049483">
    <property type="entry name" value="FAF1_2-like_UAS"/>
</dbReference>
<evidence type="ECO:0000256" key="6">
    <source>
        <dbReference type="SAM" id="Coils"/>
    </source>
</evidence>
<dbReference type="InterPro" id="IPR036249">
    <property type="entry name" value="Thioredoxin-like_sf"/>
</dbReference>
<evidence type="ECO:0000256" key="1">
    <source>
        <dbReference type="ARBA" id="ARBA00004240"/>
    </source>
</evidence>
<feature type="domain" description="UBX" evidence="7">
    <location>
        <begin position="369"/>
        <end position="451"/>
    </location>
</feature>
<feature type="non-terminal residue" evidence="8">
    <location>
        <position position="1"/>
    </location>
</feature>
<dbReference type="InterPro" id="IPR006577">
    <property type="entry name" value="UAS"/>
</dbReference>
<dbReference type="SUPFAM" id="SSF46934">
    <property type="entry name" value="UBA-like"/>
    <property type="match status" value="1"/>
</dbReference>
<evidence type="ECO:0000256" key="4">
    <source>
        <dbReference type="ARBA" id="ARBA00022824"/>
    </source>
</evidence>
<dbReference type="EMBL" id="HACG01027921">
    <property type="protein sequence ID" value="CEK74786.1"/>
    <property type="molecule type" value="Transcribed_RNA"/>
</dbReference>
<evidence type="ECO:0000259" key="7">
    <source>
        <dbReference type="PROSITE" id="PS50033"/>
    </source>
</evidence>
<comment type="subcellular location">
    <subcellularLocation>
        <location evidence="2">Cytoplasm</location>
    </subcellularLocation>
    <subcellularLocation>
        <location evidence="1">Endoplasmic reticulum</location>
    </subcellularLocation>
</comment>
<evidence type="ECO:0000313" key="8">
    <source>
        <dbReference type="EMBL" id="CEK74786.1"/>
    </source>
</evidence>
<gene>
    <name evidence="8" type="primary">ORF92545</name>
</gene>
<dbReference type="Pfam" id="PF21021">
    <property type="entry name" value="FAF1"/>
    <property type="match status" value="1"/>
</dbReference>
<dbReference type="PANTHER" id="PTHR23322">
    <property type="entry name" value="FAS-ASSOCIATED PROTEIN"/>
    <property type="match status" value="1"/>
</dbReference>
<keyword evidence="3" id="KW-0963">Cytoplasm</keyword>
<dbReference type="PROSITE" id="PS50033">
    <property type="entry name" value="UBX"/>
    <property type="match status" value="1"/>
</dbReference>
<dbReference type="AlphaFoldDB" id="A0A0B7A409"/>
<dbReference type="GO" id="GO:0043130">
    <property type="term" value="F:ubiquitin binding"/>
    <property type="evidence" value="ECO:0007669"/>
    <property type="project" value="TreeGrafter"/>
</dbReference>
<reference evidence="8" key="1">
    <citation type="submission" date="2014-12" db="EMBL/GenBank/DDBJ databases">
        <title>Insight into the proteome of Arion vulgaris.</title>
        <authorList>
            <person name="Aradska J."/>
            <person name="Bulat T."/>
            <person name="Smidak R."/>
            <person name="Sarate P."/>
            <person name="Gangsoo J."/>
            <person name="Sialana F."/>
            <person name="Bilban M."/>
            <person name="Lubec G."/>
        </authorList>
    </citation>
    <scope>NUCLEOTIDE SEQUENCE</scope>
    <source>
        <tissue evidence="8">Skin</tissue>
    </source>
</reference>
<sequence>ILPDVAVNAEMDNPQDLSSEQTEKLLQFQDLTGIDQIQKCREILQAHDWNIEAAVQDTFNEQEGAPTVFHRPAQPEDRAPLVNLQPPNQRLILFPGRRPHGLFAWTYYLLTMPIRFVWTTVFSIIRAVFSFFRPDPRRFVTDPVRDVTNFISLFESKFGRSHPVFYHGTYSQALNDAKRELRFLLVYLHSEDHQDTEQFCRDILCSDTFVNFINSNMLFWACNTSSPEGYRVSQALREHAYPFLAIIVLRDNKMSVVARIEGHVTGSQELIDRLEQVMSENESSLVTARAERAERSFNQSLRLQQDEAYLESLRADQEKEKKKREEKEKLELEELKKRQAKKEEEEQFLKKEEKKSAIEAMLPEEPEADHPNSVRIVLKIPNGSRIERRFLRNHSIKWLFYYVFCHKDCPDDFQIVTNFPKRTLPCEPKDDETDPPTFEEIGLGKSEMLFVHDNEA</sequence>
<keyword evidence="4" id="KW-0256">Endoplasmic reticulum</keyword>
<dbReference type="Gene3D" id="1.10.8.10">
    <property type="entry name" value="DNA helicase RuvA subunit, C-terminal domain"/>
    <property type="match status" value="1"/>
</dbReference>
<dbReference type="PANTHER" id="PTHR23322:SF1">
    <property type="entry name" value="FAS-ASSOCIATED FACTOR 2"/>
    <property type="match status" value="1"/>
</dbReference>
<feature type="coiled-coil region" evidence="6">
    <location>
        <begin position="271"/>
        <end position="361"/>
    </location>
</feature>
<dbReference type="Pfam" id="PF22566">
    <property type="entry name" value="UBA_8"/>
    <property type="match status" value="1"/>
</dbReference>
<dbReference type="InterPro" id="IPR054109">
    <property type="entry name" value="UBA_8"/>
</dbReference>
<name>A0A0B7A409_9EUPU</name>
<dbReference type="SUPFAM" id="SSF52833">
    <property type="entry name" value="Thioredoxin-like"/>
    <property type="match status" value="1"/>
</dbReference>
<dbReference type="GO" id="GO:0036503">
    <property type="term" value="P:ERAD pathway"/>
    <property type="evidence" value="ECO:0007669"/>
    <property type="project" value="TreeGrafter"/>
</dbReference>
<dbReference type="SMART" id="SM00594">
    <property type="entry name" value="UAS"/>
    <property type="match status" value="1"/>
</dbReference>
<dbReference type="Gene3D" id="3.10.20.90">
    <property type="entry name" value="Phosphatidylinositol 3-kinase Catalytic Subunit, Chain A, domain 1"/>
    <property type="match status" value="1"/>
</dbReference>
<evidence type="ECO:0000256" key="2">
    <source>
        <dbReference type="ARBA" id="ARBA00004496"/>
    </source>
</evidence>
<protein>
    <recommendedName>
        <fullName evidence="7">UBX domain-containing protein</fullName>
    </recommendedName>
</protein>